<dbReference type="EMBL" id="LOKL01000127">
    <property type="protein sequence ID" value="MBZ3925409.1"/>
    <property type="molecule type" value="Genomic_DNA"/>
</dbReference>
<name>A0AAW4RR33_XANCI</name>
<accession>A0AAW4RR33</accession>
<gene>
    <name evidence="1" type="ORF">Xseb_15610</name>
</gene>
<dbReference type="Proteomes" id="UP000825388">
    <property type="component" value="Unassembled WGS sequence"/>
</dbReference>
<protein>
    <submittedName>
        <fullName evidence="1">Uncharacterized protein</fullName>
    </submittedName>
</protein>
<reference evidence="1" key="1">
    <citation type="submission" date="2015-12" db="EMBL/GenBank/DDBJ databases">
        <authorList>
            <person name="Bansal K."/>
            <person name="Midha S."/>
            <person name="Patil P.B."/>
        </authorList>
    </citation>
    <scope>NUCLEOTIDE SEQUENCE</scope>
    <source>
        <strain evidence="1">LMG867</strain>
    </source>
</reference>
<comment type="caution">
    <text evidence="1">The sequence shown here is derived from an EMBL/GenBank/DDBJ whole genome shotgun (WGS) entry which is preliminary data.</text>
</comment>
<organism evidence="1 2">
    <name type="scientific">Xanthomonas citri pv. sesbaniae</name>
    <dbReference type="NCBI Taxonomy" id="473425"/>
    <lineage>
        <taxon>Bacteria</taxon>
        <taxon>Pseudomonadati</taxon>
        <taxon>Pseudomonadota</taxon>
        <taxon>Gammaproteobacteria</taxon>
        <taxon>Lysobacterales</taxon>
        <taxon>Lysobacteraceae</taxon>
        <taxon>Xanthomonas</taxon>
    </lineage>
</organism>
<sequence>MIGDRVSKGIELGVFSQETMRNMRQWFLEVRRKHSYRCEIDQDFLAEIFRLPYDYQSHSPRFTPAMARLPDFDPNEFGNQKFIDENKDIYEVLSRDRHALYFMRQNQSIITTRIKRSDGALIFGPSSTQLEYKQVRQLAHFIVGQERSVKWPSRFLSEERKPMYSLVSAFSALLLFSNNGDMDRAIEAYVSIRTSGDPIDRMAGNIIGLNPFFDHGVLSAIAMAHEVKKIRPNGLVVGSRIEQIRKEIRSLAFPH</sequence>
<dbReference type="AlphaFoldDB" id="A0AAW4RR33"/>
<evidence type="ECO:0000313" key="2">
    <source>
        <dbReference type="Proteomes" id="UP000825388"/>
    </source>
</evidence>
<evidence type="ECO:0000313" key="1">
    <source>
        <dbReference type="EMBL" id="MBZ3925409.1"/>
    </source>
</evidence>
<proteinExistence type="predicted"/>